<proteinExistence type="inferred from homology"/>
<dbReference type="Pfam" id="PF22022">
    <property type="entry name" value="Phage_int_M"/>
    <property type="match status" value="1"/>
</dbReference>
<dbReference type="InterPro" id="IPR011010">
    <property type="entry name" value="DNA_brk_join_enz"/>
</dbReference>
<dbReference type="PANTHER" id="PTHR30349:SF64">
    <property type="entry name" value="PROPHAGE INTEGRASE INTD-RELATED"/>
    <property type="match status" value="1"/>
</dbReference>
<evidence type="ECO:0000313" key="7">
    <source>
        <dbReference type="Proteomes" id="UP000549971"/>
    </source>
</evidence>
<comment type="similarity">
    <text evidence="1">Belongs to the 'phage' integrase family.</text>
</comment>
<dbReference type="InterPro" id="IPR053876">
    <property type="entry name" value="Phage_int_M"/>
</dbReference>
<keyword evidence="2" id="KW-0238">DNA-binding</keyword>
<dbReference type="AlphaFoldDB" id="A0A7W9J115"/>
<dbReference type="SMART" id="SM00530">
    <property type="entry name" value="HTH_XRE"/>
    <property type="match status" value="1"/>
</dbReference>
<dbReference type="InterPro" id="IPR010998">
    <property type="entry name" value="Integrase_recombinase_N"/>
</dbReference>
<keyword evidence="3" id="KW-0233">DNA recombination</keyword>
<sequence>MPRQPLPLGSWGRIRTQVAKEDAKGRSLSVWARANFRDHDGKVRVVSAFGKNKTTAEANLLKKLKARSAASQAGELTAMDKVSKAMDLWDQKFAALVAEGHRSPTSLDTYRRAINNHLRPAVGELHLGEATTPRIDRVITDIKTKAGAPTARTCRSIISGVMNLAVRYGAISVNPVREVDRIEHHAKKLPRALGADEVRLVRTHLANDESAIKADLPDLVTFMLGTGARIGEALAVLWHQADLETGRVKITNTIVRVKGEGLLSKTTKSKAGQRELAIPNWLLVVLRRRFAAGVRLDEPVFPDTNGGYRDPSNVRRSLRTSLSPVGSTARRDLGLTLRAARREAGMTRKAVADALAWPQTKVELIETGRIKVDRWMITDLVRPYGLALDDSLALASQLDAATEPADADTLSWITSHVFRKTTATALDDHGQTARQVADHLGHAKISMTQDNYLDRQSTNPAAAEALQRAFDPDLE</sequence>
<dbReference type="GO" id="GO:0006310">
    <property type="term" value="P:DNA recombination"/>
    <property type="evidence" value="ECO:0007669"/>
    <property type="project" value="UniProtKB-KW"/>
</dbReference>
<dbReference type="GO" id="GO:0003677">
    <property type="term" value="F:DNA binding"/>
    <property type="evidence" value="ECO:0007669"/>
    <property type="project" value="UniProtKB-KW"/>
</dbReference>
<evidence type="ECO:0000256" key="3">
    <source>
        <dbReference type="ARBA" id="ARBA00023172"/>
    </source>
</evidence>
<dbReference type="Pfam" id="PF13560">
    <property type="entry name" value="HTH_31"/>
    <property type="match status" value="1"/>
</dbReference>
<name>A0A7W9J115_9ACTN</name>
<dbReference type="SUPFAM" id="SSF47413">
    <property type="entry name" value="lambda repressor-like DNA-binding domains"/>
    <property type="match status" value="1"/>
</dbReference>
<dbReference type="InterPro" id="IPR002104">
    <property type="entry name" value="Integrase_catalytic"/>
</dbReference>
<reference evidence="6 7" key="1">
    <citation type="submission" date="2020-08" db="EMBL/GenBank/DDBJ databases">
        <title>Sequencing the genomes of 1000 actinobacteria strains.</title>
        <authorList>
            <person name="Klenk H.-P."/>
        </authorList>
    </citation>
    <scope>NUCLEOTIDE SEQUENCE [LARGE SCALE GENOMIC DNA]</scope>
    <source>
        <strain evidence="6 7">DSM 28967</strain>
    </source>
</reference>
<dbReference type="PANTHER" id="PTHR30349">
    <property type="entry name" value="PHAGE INTEGRASE-RELATED"/>
    <property type="match status" value="1"/>
</dbReference>
<gene>
    <name evidence="6" type="ORF">HDA39_000053</name>
</gene>
<feature type="domain" description="HTH cro/C1-type" evidence="4">
    <location>
        <begin position="337"/>
        <end position="391"/>
    </location>
</feature>
<keyword evidence="7" id="KW-1185">Reference proteome</keyword>
<comment type="caution">
    <text evidence="6">The sequence shown here is derived from an EMBL/GenBank/DDBJ whole genome shotgun (WGS) entry which is preliminary data.</text>
</comment>
<dbReference type="Pfam" id="PF00589">
    <property type="entry name" value="Phage_integrase"/>
    <property type="match status" value="1"/>
</dbReference>
<evidence type="ECO:0000313" key="6">
    <source>
        <dbReference type="EMBL" id="MBB5833319.1"/>
    </source>
</evidence>
<dbReference type="InterPro" id="IPR010982">
    <property type="entry name" value="Lambda_DNA-bd_dom_sf"/>
</dbReference>
<dbReference type="InterPro" id="IPR013762">
    <property type="entry name" value="Integrase-like_cat_sf"/>
</dbReference>
<dbReference type="GO" id="GO:0015074">
    <property type="term" value="P:DNA integration"/>
    <property type="evidence" value="ECO:0007669"/>
    <property type="project" value="InterPro"/>
</dbReference>
<organism evidence="6 7">
    <name type="scientific">Kribbella italica</name>
    <dbReference type="NCBI Taxonomy" id="1540520"/>
    <lineage>
        <taxon>Bacteria</taxon>
        <taxon>Bacillati</taxon>
        <taxon>Actinomycetota</taxon>
        <taxon>Actinomycetes</taxon>
        <taxon>Propionibacteriales</taxon>
        <taxon>Kribbellaceae</taxon>
        <taxon>Kribbella</taxon>
    </lineage>
</organism>
<dbReference type="RefSeq" id="WP_238355947.1">
    <property type="nucleotide sequence ID" value="NZ_JACHMY010000001.1"/>
</dbReference>
<dbReference type="Gene3D" id="1.10.150.130">
    <property type="match status" value="1"/>
</dbReference>
<dbReference type="SUPFAM" id="SSF56349">
    <property type="entry name" value="DNA breaking-rejoining enzymes"/>
    <property type="match status" value="2"/>
</dbReference>
<dbReference type="CDD" id="cd00093">
    <property type="entry name" value="HTH_XRE"/>
    <property type="match status" value="1"/>
</dbReference>
<evidence type="ECO:0000256" key="2">
    <source>
        <dbReference type="ARBA" id="ARBA00023125"/>
    </source>
</evidence>
<dbReference type="PROSITE" id="PS50943">
    <property type="entry name" value="HTH_CROC1"/>
    <property type="match status" value="1"/>
</dbReference>
<dbReference type="Gene3D" id="1.10.443.10">
    <property type="entry name" value="Intergrase catalytic core"/>
    <property type="match status" value="1"/>
</dbReference>
<dbReference type="Proteomes" id="UP000549971">
    <property type="component" value="Unassembled WGS sequence"/>
</dbReference>
<accession>A0A7W9J115</accession>
<evidence type="ECO:0000259" key="5">
    <source>
        <dbReference type="PROSITE" id="PS51898"/>
    </source>
</evidence>
<feature type="domain" description="Tyr recombinase" evidence="5">
    <location>
        <begin position="188"/>
        <end position="467"/>
    </location>
</feature>
<dbReference type="EMBL" id="JACHMY010000001">
    <property type="protein sequence ID" value="MBB5833319.1"/>
    <property type="molecule type" value="Genomic_DNA"/>
</dbReference>
<dbReference type="PROSITE" id="PS51898">
    <property type="entry name" value="TYR_RECOMBINASE"/>
    <property type="match status" value="1"/>
</dbReference>
<evidence type="ECO:0000256" key="1">
    <source>
        <dbReference type="ARBA" id="ARBA00008857"/>
    </source>
</evidence>
<dbReference type="InterPro" id="IPR001387">
    <property type="entry name" value="Cro/C1-type_HTH"/>
</dbReference>
<protein>
    <submittedName>
        <fullName evidence="6">Integrase</fullName>
    </submittedName>
</protein>
<evidence type="ECO:0000259" key="4">
    <source>
        <dbReference type="PROSITE" id="PS50943"/>
    </source>
</evidence>
<dbReference type="InterPro" id="IPR050090">
    <property type="entry name" value="Tyrosine_recombinase_XerCD"/>
</dbReference>